<dbReference type="STRING" id="295069.SAMN05421856_102417"/>
<keyword evidence="2" id="KW-0808">Transferase</keyword>
<dbReference type="InterPro" id="IPR051531">
    <property type="entry name" value="N-acetyltransferase"/>
</dbReference>
<reference evidence="3" key="1">
    <citation type="submission" date="2016-10" db="EMBL/GenBank/DDBJ databases">
        <authorList>
            <person name="Varghese N."/>
            <person name="Submissions S."/>
        </authorList>
    </citation>
    <scope>NUCLEOTIDE SEQUENCE [LARGE SCALE GENOMIC DNA]</scope>
    <source>
        <strain evidence="3">DSM 17453</strain>
    </source>
</reference>
<dbReference type="EMBL" id="FOBV01000002">
    <property type="protein sequence ID" value="SEM32662.1"/>
    <property type="molecule type" value="Genomic_DNA"/>
</dbReference>
<dbReference type="SUPFAM" id="SSF55729">
    <property type="entry name" value="Acyl-CoA N-acyltransferases (Nat)"/>
    <property type="match status" value="1"/>
</dbReference>
<dbReference type="PROSITE" id="PS51186">
    <property type="entry name" value="GNAT"/>
    <property type="match status" value="1"/>
</dbReference>
<proteinExistence type="predicted"/>
<dbReference type="SUPFAM" id="SSF54427">
    <property type="entry name" value="NTF2-like"/>
    <property type="match status" value="1"/>
</dbReference>
<feature type="domain" description="N-acetyltransferase" evidence="1">
    <location>
        <begin position="12"/>
        <end position="165"/>
    </location>
</feature>
<dbReference type="InterPro" id="IPR000182">
    <property type="entry name" value="GNAT_dom"/>
</dbReference>
<gene>
    <name evidence="2" type="ORF">SAMN05421856_102417</name>
</gene>
<dbReference type="InterPro" id="IPR016181">
    <property type="entry name" value="Acyl_CoA_acyltransferase"/>
</dbReference>
<protein>
    <submittedName>
        <fullName evidence="2">Protein N-acetyltransferase, RimJ/RimL family</fullName>
    </submittedName>
</protein>
<keyword evidence="3" id="KW-1185">Reference proteome</keyword>
<organism evidence="2 3">
    <name type="scientific">Chryseobacterium taichungense</name>
    <dbReference type="NCBI Taxonomy" id="295069"/>
    <lineage>
        <taxon>Bacteria</taxon>
        <taxon>Pseudomonadati</taxon>
        <taxon>Bacteroidota</taxon>
        <taxon>Flavobacteriia</taxon>
        <taxon>Flavobacteriales</taxon>
        <taxon>Weeksellaceae</taxon>
        <taxon>Chryseobacterium group</taxon>
        <taxon>Chryseobacterium</taxon>
    </lineage>
</organism>
<accession>A0A1H7XFJ1</accession>
<dbReference type="GO" id="GO:0016747">
    <property type="term" value="F:acyltransferase activity, transferring groups other than amino-acyl groups"/>
    <property type="evidence" value="ECO:0007669"/>
    <property type="project" value="InterPro"/>
</dbReference>
<evidence type="ECO:0000313" key="2">
    <source>
        <dbReference type="EMBL" id="SEM32662.1"/>
    </source>
</evidence>
<sequence length="300" mass="34554">MSAMKEILTERLLLHELHDNDHEFIFKLVNSPRWLGFIGDRNIRTLEDAITYVKKIIDNPQVRYWTVRQRTDAQPVGIITLVKRDYLDYYDIGFAFLAEYTGKGYSFEATTSILDALPEQVMMDKLLAITTEDNSRSIRLLEKLGFSYEGILNEGGKTYVKYALSSDRAEIGKLTRSFFSLFDNTSGEPDLRRIFKMCTSSAGIIKQTGRHSEIYSLESFVEPRRKILTDGTLQQFTEFEIDHETKITGNIAQRYSKFRKKGLMHGNVFEGSGHKLFHFVKNGDGWKIAHVVWEDGDHNA</sequence>
<name>A0A1H7XFJ1_9FLAO</name>
<dbReference type="PANTHER" id="PTHR43792">
    <property type="entry name" value="GNAT FAMILY, PUTATIVE (AFU_ORTHOLOGUE AFUA_3G00765)-RELATED-RELATED"/>
    <property type="match status" value="1"/>
</dbReference>
<dbReference type="InterPro" id="IPR032710">
    <property type="entry name" value="NTF2-like_dom_sf"/>
</dbReference>
<dbReference type="Pfam" id="PF13302">
    <property type="entry name" value="Acetyltransf_3"/>
    <property type="match status" value="1"/>
</dbReference>
<evidence type="ECO:0000259" key="1">
    <source>
        <dbReference type="PROSITE" id="PS51186"/>
    </source>
</evidence>
<dbReference type="Gene3D" id="3.10.450.50">
    <property type="match status" value="1"/>
</dbReference>
<dbReference type="PANTHER" id="PTHR43792:SF1">
    <property type="entry name" value="N-ACETYLTRANSFERASE DOMAIN-CONTAINING PROTEIN"/>
    <property type="match status" value="1"/>
</dbReference>
<evidence type="ECO:0000313" key="3">
    <source>
        <dbReference type="Proteomes" id="UP000199450"/>
    </source>
</evidence>
<dbReference type="AlphaFoldDB" id="A0A1H7XFJ1"/>
<dbReference type="Proteomes" id="UP000199450">
    <property type="component" value="Unassembled WGS sequence"/>
</dbReference>
<dbReference type="Gene3D" id="3.40.630.30">
    <property type="match status" value="1"/>
</dbReference>